<evidence type="ECO:0000259" key="1">
    <source>
        <dbReference type="Pfam" id="PF11790"/>
    </source>
</evidence>
<accession>A0A9P7KBJ3</accession>
<evidence type="ECO:0000313" key="3">
    <source>
        <dbReference type="Proteomes" id="UP000775547"/>
    </source>
</evidence>
<dbReference type="AlphaFoldDB" id="A0A9P7KBJ3"/>
<comment type="caution">
    <text evidence="2">The sequence shown here is derived from an EMBL/GenBank/DDBJ whole genome shotgun (WGS) entry which is preliminary data.</text>
</comment>
<protein>
    <recommendedName>
        <fullName evidence="1">Asl1-like glycosyl hydrolase catalytic domain-containing protein</fullName>
    </recommendedName>
</protein>
<organism evidence="2 3">
    <name type="scientific">Asterophora parasitica</name>
    <dbReference type="NCBI Taxonomy" id="117018"/>
    <lineage>
        <taxon>Eukaryota</taxon>
        <taxon>Fungi</taxon>
        <taxon>Dikarya</taxon>
        <taxon>Basidiomycota</taxon>
        <taxon>Agaricomycotina</taxon>
        <taxon>Agaricomycetes</taxon>
        <taxon>Agaricomycetidae</taxon>
        <taxon>Agaricales</taxon>
        <taxon>Tricholomatineae</taxon>
        <taxon>Lyophyllaceae</taxon>
        <taxon>Asterophora</taxon>
    </lineage>
</organism>
<dbReference type="GO" id="GO:0009277">
    <property type="term" value="C:fungal-type cell wall"/>
    <property type="evidence" value="ECO:0007669"/>
    <property type="project" value="TreeGrafter"/>
</dbReference>
<evidence type="ECO:0000313" key="2">
    <source>
        <dbReference type="EMBL" id="KAG5641851.1"/>
    </source>
</evidence>
<gene>
    <name evidence="2" type="ORF">DXG03_004110</name>
</gene>
<keyword evidence="3" id="KW-1185">Reference proteome</keyword>
<dbReference type="InterPro" id="IPR024655">
    <property type="entry name" value="Asl1_glyco_hydro_catalytic"/>
</dbReference>
<dbReference type="Pfam" id="PF11790">
    <property type="entry name" value="Glyco_hydro_cc"/>
    <property type="match status" value="1"/>
</dbReference>
<reference evidence="2" key="2">
    <citation type="submission" date="2021-10" db="EMBL/GenBank/DDBJ databases">
        <title>Phylogenomics reveals ancestral predisposition of the termite-cultivated fungus Termitomyces towards a domesticated lifestyle.</title>
        <authorList>
            <person name="Auxier B."/>
            <person name="Grum-Grzhimaylo A."/>
            <person name="Cardenas M.E."/>
            <person name="Lodge J.D."/>
            <person name="Laessoe T."/>
            <person name="Pedersen O."/>
            <person name="Smith M.E."/>
            <person name="Kuyper T.W."/>
            <person name="Franco-Molano E.A."/>
            <person name="Baroni T.J."/>
            <person name="Aanen D.K."/>
        </authorList>
    </citation>
    <scope>NUCLEOTIDE SEQUENCE</scope>
    <source>
        <strain evidence="2">AP01</strain>
        <tissue evidence="2">Mycelium</tissue>
    </source>
</reference>
<dbReference type="OrthoDB" id="5959761at2759"/>
<dbReference type="InterPro" id="IPR053183">
    <property type="entry name" value="ASL1"/>
</dbReference>
<dbReference type="EMBL" id="JABCKV010000242">
    <property type="protein sequence ID" value="KAG5641851.1"/>
    <property type="molecule type" value="Genomic_DNA"/>
</dbReference>
<reference evidence="2" key="1">
    <citation type="submission" date="2020-07" db="EMBL/GenBank/DDBJ databases">
        <authorList>
            <person name="Nieuwenhuis M."/>
            <person name="Van De Peppel L.J.J."/>
        </authorList>
    </citation>
    <scope>NUCLEOTIDE SEQUENCE</scope>
    <source>
        <strain evidence="2">AP01</strain>
        <tissue evidence="2">Mycelium</tissue>
    </source>
</reference>
<dbReference type="InterPro" id="IPR017853">
    <property type="entry name" value="GH"/>
</dbReference>
<dbReference type="SUPFAM" id="SSF51445">
    <property type="entry name" value="(Trans)glycosidases"/>
    <property type="match status" value="1"/>
</dbReference>
<dbReference type="GO" id="GO:0071966">
    <property type="term" value="P:fungal-type cell wall polysaccharide metabolic process"/>
    <property type="evidence" value="ECO:0007669"/>
    <property type="project" value="TreeGrafter"/>
</dbReference>
<sequence length="240" mass="26896">MLWGLKSVEQFSANWRSNRARGDVKAVLGMNEPQQKGQADMTPEDGAIVWKTYLEPLRAQGIRLGSPAPSSAPSGKTWLVDFFAACAESCTVDFIALHWYGTNAAQFISYVQDMHATFAERPVWVTEWACHNFNPASPNPRQCTAEEVTAFLNETQQWMDETEWVERYAWFGAMREDAMNDVNPDNALMDKEGKLNSLGRQYIGAADGVVYGNGGRSPRWDVHAVSLLILLFVSVMAYFV</sequence>
<dbReference type="Gene3D" id="3.20.20.80">
    <property type="entry name" value="Glycosidases"/>
    <property type="match status" value="1"/>
</dbReference>
<dbReference type="Proteomes" id="UP000775547">
    <property type="component" value="Unassembled WGS sequence"/>
</dbReference>
<proteinExistence type="predicted"/>
<feature type="domain" description="Asl1-like glycosyl hydrolase catalytic" evidence="1">
    <location>
        <begin position="1"/>
        <end position="202"/>
    </location>
</feature>
<name>A0A9P7KBJ3_9AGAR</name>
<dbReference type="PANTHER" id="PTHR34154:SF3">
    <property type="entry name" value="ALKALI-SENSITIVE LINKAGE PROTEIN 1"/>
    <property type="match status" value="1"/>
</dbReference>
<dbReference type="PANTHER" id="PTHR34154">
    <property type="entry name" value="ALKALI-SENSITIVE LINKAGE PROTEIN 1"/>
    <property type="match status" value="1"/>
</dbReference>